<gene>
    <name evidence="4" type="ORF">GCM10007932_50760</name>
</gene>
<evidence type="ECO:0000313" key="4">
    <source>
        <dbReference type="EMBL" id="GLQ75713.1"/>
    </source>
</evidence>
<dbReference type="SMART" id="SM00855">
    <property type="entry name" value="PGAM"/>
    <property type="match status" value="1"/>
</dbReference>
<dbReference type="GO" id="GO:0043456">
    <property type="term" value="P:regulation of pentose-phosphate shunt"/>
    <property type="evidence" value="ECO:0007669"/>
    <property type="project" value="TreeGrafter"/>
</dbReference>
<sequence length="179" mass="20466">MQFTRSIVLVRHGETEWNRAGILQGWRDSRLTQKGIQQIRHSARKVFKYQSNNLFPIYTSDLGRSLSSARILANELGGYLVVDKRLRERAFGELEGKPLGADFVRKNKKMPETIEHYHSRIRAFIYAVTRQQSDQPVIVVGHGEWIRTWQQLFIGGAEFSLPQNGDIVVGKLESGKKAS</sequence>
<evidence type="ECO:0000256" key="3">
    <source>
        <dbReference type="PIRSR" id="PIRSR613078-2"/>
    </source>
</evidence>
<dbReference type="Pfam" id="PF00300">
    <property type="entry name" value="His_Phos_1"/>
    <property type="match status" value="1"/>
</dbReference>
<dbReference type="CDD" id="cd07067">
    <property type="entry name" value="HP_PGM_like"/>
    <property type="match status" value="1"/>
</dbReference>
<feature type="binding site" evidence="3">
    <location>
        <begin position="11"/>
        <end position="18"/>
    </location>
    <ligand>
        <name>substrate</name>
    </ligand>
</feature>
<dbReference type="RefSeq" id="WP_126610118.1">
    <property type="nucleotide sequence ID" value="NZ_AP025145.1"/>
</dbReference>
<dbReference type="InterPro" id="IPR051695">
    <property type="entry name" value="Phosphoglycerate_Mutase"/>
</dbReference>
<dbReference type="InterPro" id="IPR001345">
    <property type="entry name" value="PG/BPGM_mutase_AS"/>
</dbReference>
<protein>
    <recommendedName>
        <fullName evidence="6">Histidine phosphatase family protein</fullName>
    </recommendedName>
</protein>
<dbReference type="PANTHER" id="PTHR46517:SF1">
    <property type="entry name" value="FRUCTOSE-2,6-BISPHOSPHATASE TIGAR"/>
    <property type="match status" value="1"/>
</dbReference>
<dbReference type="GO" id="GO:0005829">
    <property type="term" value="C:cytosol"/>
    <property type="evidence" value="ECO:0007669"/>
    <property type="project" value="TreeGrafter"/>
</dbReference>
<dbReference type="PROSITE" id="PS00175">
    <property type="entry name" value="PG_MUTASE"/>
    <property type="match status" value="1"/>
</dbReference>
<accession>A0AAV5NZH2</accession>
<proteinExistence type="predicted"/>
<dbReference type="InterPro" id="IPR029033">
    <property type="entry name" value="His_PPase_superfam"/>
</dbReference>
<dbReference type="Gene3D" id="3.40.50.1240">
    <property type="entry name" value="Phosphoglycerate mutase-like"/>
    <property type="match status" value="1"/>
</dbReference>
<dbReference type="GO" id="GO:0004331">
    <property type="term" value="F:fructose-2,6-bisphosphate 2-phosphatase activity"/>
    <property type="evidence" value="ECO:0007669"/>
    <property type="project" value="TreeGrafter"/>
</dbReference>
<dbReference type="GO" id="GO:0045820">
    <property type="term" value="P:negative regulation of glycolytic process"/>
    <property type="evidence" value="ECO:0007669"/>
    <property type="project" value="TreeGrafter"/>
</dbReference>
<dbReference type="SUPFAM" id="SSF53254">
    <property type="entry name" value="Phosphoglycerate mutase-like"/>
    <property type="match status" value="1"/>
</dbReference>
<name>A0AAV5NZH2_9VIBR</name>
<keyword evidence="5" id="KW-1185">Reference proteome</keyword>
<feature type="active site" description="Proton donor/acceptor" evidence="2">
    <location>
        <position position="88"/>
    </location>
</feature>
<reference evidence="5" key="1">
    <citation type="journal article" date="2019" name="Int. J. Syst. Evol. Microbiol.">
        <title>The Global Catalogue of Microorganisms (GCM) 10K type strain sequencing project: providing services to taxonomists for standard genome sequencing and annotation.</title>
        <authorList>
            <consortium name="The Broad Institute Genomics Platform"/>
            <consortium name="The Broad Institute Genome Sequencing Center for Infectious Disease"/>
            <person name="Wu L."/>
            <person name="Ma J."/>
        </authorList>
    </citation>
    <scope>NUCLEOTIDE SEQUENCE [LARGE SCALE GENOMIC DNA]</scope>
    <source>
        <strain evidence="5">NBRC 15640</strain>
    </source>
</reference>
<evidence type="ECO:0000313" key="5">
    <source>
        <dbReference type="Proteomes" id="UP001156690"/>
    </source>
</evidence>
<dbReference type="EMBL" id="BSNX01000075">
    <property type="protein sequence ID" value="GLQ75713.1"/>
    <property type="molecule type" value="Genomic_DNA"/>
</dbReference>
<comment type="caution">
    <text evidence="4">The sequence shown here is derived from an EMBL/GenBank/DDBJ whole genome shotgun (WGS) entry which is preliminary data.</text>
</comment>
<dbReference type="Proteomes" id="UP001156690">
    <property type="component" value="Unassembled WGS sequence"/>
</dbReference>
<feature type="binding site" evidence="3">
    <location>
        <position position="64"/>
    </location>
    <ligand>
        <name>substrate</name>
    </ligand>
</feature>
<evidence type="ECO:0008006" key="6">
    <source>
        <dbReference type="Google" id="ProtNLM"/>
    </source>
</evidence>
<feature type="active site" description="Tele-phosphohistidine intermediate" evidence="2">
    <location>
        <position position="12"/>
    </location>
</feature>
<dbReference type="PANTHER" id="PTHR46517">
    <property type="entry name" value="FRUCTOSE-2,6-BISPHOSPHATASE TIGAR"/>
    <property type="match status" value="1"/>
</dbReference>
<keyword evidence="1" id="KW-0378">Hydrolase</keyword>
<dbReference type="AlphaFoldDB" id="A0AAV5NZH2"/>
<dbReference type="InterPro" id="IPR013078">
    <property type="entry name" value="His_Pase_superF_clade-1"/>
</dbReference>
<evidence type="ECO:0000256" key="1">
    <source>
        <dbReference type="ARBA" id="ARBA00022801"/>
    </source>
</evidence>
<evidence type="ECO:0000256" key="2">
    <source>
        <dbReference type="PIRSR" id="PIRSR613078-1"/>
    </source>
</evidence>
<organism evidence="4 5">
    <name type="scientific">Vibrio penaeicida</name>
    <dbReference type="NCBI Taxonomy" id="104609"/>
    <lineage>
        <taxon>Bacteria</taxon>
        <taxon>Pseudomonadati</taxon>
        <taxon>Pseudomonadota</taxon>
        <taxon>Gammaproteobacteria</taxon>
        <taxon>Vibrionales</taxon>
        <taxon>Vibrionaceae</taxon>
        <taxon>Vibrio</taxon>
    </lineage>
</organism>